<dbReference type="AlphaFoldDB" id="A0A6J7EBC1"/>
<dbReference type="GO" id="GO:0000976">
    <property type="term" value="F:transcription cis-regulatory region binding"/>
    <property type="evidence" value="ECO:0007669"/>
    <property type="project" value="TreeGrafter"/>
</dbReference>
<dbReference type="GO" id="GO:0003700">
    <property type="term" value="F:DNA-binding transcription factor activity"/>
    <property type="evidence" value="ECO:0007669"/>
    <property type="project" value="TreeGrafter"/>
</dbReference>
<evidence type="ECO:0000313" key="6">
    <source>
        <dbReference type="EMBL" id="CAB4878625.1"/>
    </source>
</evidence>
<proteinExistence type="predicted"/>
<name>A0A6J7EBC1_9ZZZZ</name>
<gene>
    <name evidence="6" type="ORF">UFOPK3376_01288</name>
</gene>
<keyword evidence="3" id="KW-0804">Transcription</keyword>
<dbReference type="Gene3D" id="1.10.357.10">
    <property type="entry name" value="Tetracycline Repressor, domain 2"/>
    <property type="match status" value="1"/>
</dbReference>
<dbReference type="InterPro" id="IPR001647">
    <property type="entry name" value="HTH_TetR"/>
</dbReference>
<evidence type="ECO:0000256" key="3">
    <source>
        <dbReference type="ARBA" id="ARBA00023163"/>
    </source>
</evidence>
<dbReference type="Pfam" id="PF00440">
    <property type="entry name" value="TetR_N"/>
    <property type="match status" value="1"/>
</dbReference>
<dbReference type="InterPro" id="IPR009057">
    <property type="entry name" value="Homeodomain-like_sf"/>
</dbReference>
<dbReference type="PANTHER" id="PTHR30055:SF234">
    <property type="entry name" value="HTH-TYPE TRANSCRIPTIONAL REGULATOR BETI"/>
    <property type="match status" value="1"/>
</dbReference>
<keyword evidence="1" id="KW-0805">Transcription regulation</keyword>
<reference evidence="6" key="1">
    <citation type="submission" date="2020-05" db="EMBL/GenBank/DDBJ databases">
        <authorList>
            <person name="Chiriac C."/>
            <person name="Salcher M."/>
            <person name="Ghai R."/>
            <person name="Kavagutti S V."/>
        </authorList>
    </citation>
    <scope>NUCLEOTIDE SEQUENCE</scope>
</reference>
<feature type="domain" description="HTH tetR-type" evidence="5">
    <location>
        <begin position="57"/>
        <end position="92"/>
    </location>
</feature>
<sequence>MTAAVIANDMVSAEPTELQQRLRSVKPPRAVIDHDRERRLTERQREILDQLGHLFDSGFADLTMAEIAAQANCSLRTLYGLAPSRDELVLAVVDRNLWKVGRSAMDAITPHMAPLDALHAYLHAATEAVNGMTQPFARDLDTVPSAQRLGDFHADYLVAVTRSLLDLAVERGEIIDIDTAAAARVMAGMARDLSRPEVMPTLRSSPKQAADSLLNIMLSGMRVTAKARLTKTHTAKTTEPNRRTPRSRHG</sequence>
<dbReference type="Gene3D" id="1.10.10.60">
    <property type="entry name" value="Homeodomain-like"/>
    <property type="match status" value="1"/>
</dbReference>
<evidence type="ECO:0000256" key="2">
    <source>
        <dbReference type="ARBA" id="ARBA00023125"/>
    </source>
</evidence>
<evidence type="ECO:0000256" key="1">
    <source>
        <dbReference type="ARBA" id="ARBA00023015"/>
    </source>
</evidence>
<dbReference type="InterPro" id="IPR050109">
    <property type="entry name" value="HTH-type_TetR-like_transc_reg"/>
</dbReference>
<dbReference type="EMBL" id="CAFBLP010000027">
    <property type="protein sequence ID" value="CAB4878625.1"/>
    <property type="molecule type" value="Genomic_DNA"/>
</dbReference>
<feature type="region of interest" description="Disordered" evidence="4">
    <location>
        <begin position="227"/>
        <end position="250"/>
    </location>
</feature>
<protein>
    <submittedName>
        <fullName evidence="6">Unannotated protein</fullName>
    </submittedName>
</protein>
<organism evidence="6">
    <name type="scientific">freshwater metagenome</name>
    <dbReference type="NCBI Taxonomy" id="449393"/>
    <lineage>
        <taxon>unclassified sequences</taxon>
        <taxon>metagenomes</taxon>
        <taxon>ecological metagenomes</taxon>
    </lineage>
</organism>
<accession>A0A6J7EBC1</accession>
<dbReference type="SUPFAM" id="SSF46689">
    <property type="entry name" value="Homeodomain-like"/>
    <property type="match status" value="1"/>
</dbReference>
<evidence type="ECO:0000256" key="4">
    <source>
        <dbReference type="SAM" id="MobiDB-lite"/>
    </source>
</evidence>
<keyword evidence="2" id="KW-0238">DNA-binding</keyword>
<dbReference type="PANTHER" id="PTHR30055">
    <property type="entry name" value="HTH-TYPE TRANSCRIPTIONAL REGULATOR RUTR"/>
    <property type="match status" value="1"/>
</dbReference>
<evidence type="ECO:0000259" key="5">
    <source>
        <dbReference type="Pfam" id="PF00440"/>
    </source>
</evidence>